<dbReference type="PANTHER" id="PTHR30290:SF10">
    <property type="entry name" value="PERIPLASMIC OLIGOPEPTIDE-BINDING PROTEIN-RELATED"/>
    <property type="match status" value="1"/>
</dbReference>
<keyword evidence="7" id="KW-1185">Reference proteome</keyword>
<evidence type="ECO:0000256" key="3">
    <source>
        <dbReference type="ARBA" id="ARBA00022448"/>
    </source>
</evidence>
<proteinExistence type="inferred from homology"/>
<dbReference type="InterPro" id="IPR000914">
    <property type="entry name" value="SBP_5_dom"/>
</dbReference>
<dbReference type="OrthoDB" id="9803988at2"/>
<dbReference type="RefSeq" id="WP_093161287.1">
    <property type="nucleotide sequence ID" value="NZ_FNEK01000053.1"/>
</dbReference>
<evidence type="ECO:0000256" key="2">
    <source>
        <dbReference type="ARBA" id="ARBA00005695"/>
    </source>
</evidence>
<dbReference type="PROSITE" id="PS51318">
    <property type="entry name" value="TAT"/>
    <property type="match status" value="1"/>
</dbReference>
<name>A0A1G9ELE8_9RHOB</name>
<dbReference type="GO" id="GO:0015833">
    <property type="term" value="P:peptide transport"/>
    <property type="evidence" value="ECO:0007669"/>
    <property type="project" value="TreeGrafter"/>
</dbReference>
<dbReference type="STRING" id="571298.SAMN04488026_105318"/>
<dbReference type="Gene3D" id="3.90.76.10">
    <property type="entry name" value="Dipeptide-binding Protein, Domain 1"/>
    <property type="match status" value="1"/>
</dbReference>
<reference evidence="6 7" key="1">
    <citation type="submission" date="2016-10" db="EMBL/GenBank/DDBJ databases">
        <authorList>
            <person name="de Groot N.N."/>
        </authorList>
    </citation>
    <scope>NUCLEOTIDE SEQUENCE [LARGE SCALE GENOMIC DNA]</scope>
    <source>
        <strain evidence="6 7">DSM 25294</strain>
    </source>
</reference>
<dbReference type="PANTHER" id="PTHR30290">
    <property type="entry name" value="PERIPLASMIC BINDING COMPONENT OF ABC TRANSPORTER"/>
    <property type="match status" value="1"/>
</dbReference>
<keyword evidence="4" id="KW-0732">Signal</keyword>
<evidence type="ECO:0000256" key="4">
    <source>
        <dbReference type="ARBA" id="ARBA00022729"/>
    </source>
</evidence>
<dbReference type="SUPFAM" id="SSF53850">
    <property type="entry name" value="Periplasmic binding protein-like II"/>
    <property type="match status" value="1"/>
</dbReference>
<evidence type="ECO:0000313" key="7">
    <source>
        <dbReference type="Proteomes" id="UP000199382"/>
    </source>
</evidence>
<evidence type="ECO:0000313" key="6">
    <source>
        <dbReference type="EMBL" id="SDK76908.1"/>
    </source>
</evidence>
<dbReference type="GO" id="GO:1904680">
    <property type="term" value="F:peptide transmembrane transporter activity"/>
    <property type="evidence" value="ECO:0007669"/>
    <property type="project" value="TreeGrafter"/>
</dbReference>
<dbReference type="CDD" id="cd08503">
    <property type="entry name" value="PBP2_NikA_DppA_OppA_like_17"/>
    <property type="match status" value="1"/>
</dbReference>
<dbReference type="GO" id="GO:0043190">
    <property type="term" value="C:ATP-binding cassette (ABC) transporter complex"/>
    <property type="evidence" value="ECO:0007669"/>
    <property type="project" value="InterPro"/>
</dbReference>
<dbReference type="Gene3D" id="3.40.190.10">
    <property type="entry name" value="Periplasmic binding protein-like II"/>
    <property type="match status" value="1"/>
</dbReference>
<dbReference type="InterPro" id="IPR039424">
    <property type="entry name" value="SBP_5"/>
</dbReference>
<protein>
    <submittedName>
        <fullName evidence="6">Peptide/nickel transport system substrate-binding protein</fullName>
    </submittedName>
</protein>
<dbReference type="InterPro" id="IPR030678">
    <property type="entry name" value="Peptide/Ni-bd"/>
</dbReference>
<sequence>MSHNRKTTTFAQPTRRRFLGTTAAFAGLASTGTLLGTERARAQSRGGTIRVAKGHGNTSDTLDPATWTNGFTVALTYGMNGFLTKVGVDGSLEPDIAESWEASPDAKTWRFKIRSGITFHSGKPVTLDDVIASIDYHRGDESKSVAKPLVSPIVSIAKEGEDTVVFELETGSADFPFVFTDYHMAICPSDGAGSIDWRSGDGCGPYKLVEFDPGVVARFERFKDDWDQERGFIDAVEMLSIVDLNARTTALVSGDVDAIDKLDLKTVALLGRNPGIAIHSVAGPQYYSFAARADTAPLDDVNVRRALKHAINRQELVDKILFGHGTVGKDQPIGPSYRFHNPDLAQTPYDPDKAKFYLKEAGLDALTVQLSAADAAFPGAVDAAVLYQNSASAAGITIDVKRVPNDGYWSDVWLKHPFCAVYWGGRPTEDQIFTTAFEGGAAWNDSMWANDRFDELLVMARAELDEDKRRAMYYEMQEIVSTDGGTVLPMFANFVFATGKRVVHGDMASNFDQDGERWMERWSLAD</sequence>
<dbReference type="EMBL" id="FNEK01000053">
    <property type="protein sequence ID" value="SDK76908.1"/>
    <property type="molecule type" value="Genomic_DNA"/>
</dbReference>
<organism evidence="6 7">
    <name type="scientific">Aliiruegeria lutimaris</name>
    <dbReference type="NCBI Taxonomy" id="571298"/>
    <lineage>
        <taxon>Bacteria</taxon>
        <taxon>Pseudomonadati</taxon>
        <taxon>Pseudomonadota</taxon>
        <taxon>Alphaproteobacteria</taxon>
        <taxon>Rhodobacterales</taxon>
        <taxon>Roseobacteraceae</taxon>
        <taxon>Aliiruegeria</taxon>
    </lineage>
</organism>
<dbReference type="InterPro" id="IPR006311">
    <property type="entry name" value="TAT_signal"/>
</dbReference>
<dbReference type="AlphaFoldDB" id="A0A1G9ELE8"/>
<gene>
    <name evidence="6" type="ORF">SAMN04488026_105318</name>
</gene>
<evidence type="ECO:0000259" key="5">
    <source>
        <dbReference type="Pfam" id="PF00496"/>
    </source>
</evidence>
<feature type="domain" description="Solute-binding protein family 5" evidence="5">
    <location>
        <begin position="92"/>
        <end position="444"/>
    </location>
</feature>
<evidence type="ECO:0000256" key="1">
    <source>
        <dbReference type="ARBA" id="ARBA00004418"/>
    </source>
</evidence>
<dbReference type="Proteomes" id="UP000199382">
    <property type="component" value="Unassembled WGS sequence"/>
</dbReference>
<keyword evidence="3" id="KW-0813">Transport</keyword>
<dbReference type="Gene3D" id="3.10.105.10">
    <property type="entry name" value="Dipeptide-binding Protein, Domain 3"/>
    <property type="match status" value="1"/>
</dbReference>
<comment type="subcellular location">
    <subcellularLocation>
        <location evidence="1">Periplasm</location>
    </subcellularLocation>
</comment>
<dbReference type="GO" id="GO:0030288">
    <property type="term" value="C:outer membrane-bounded periplasmic space"/>
    <property type="evidence" value="ECO:0007669"/>
    <property type="project" value="UniProtKB-ARBA"/>
</dbReference>
<accession>A0A1G9ELE8</accession>
<dbReference type="Pfam" id="PF00496">
    <property type="entry name" value="SBP_bac_5"/>
    <property type="match status" value="1"/>
</dbReference>
<comment type="similarity">
    <text evidence="2">Belongs to the bacterial solute-binding protein 5 family.</text>
</comment>
<dbReference type="PIRSF" id="PIRSF002741">
    <property type="entry name" value="MppA"/>
    <property type="match status" value="1"/>
</dbReference>